<dbReference type="AlphaFoldDB" id="A0A6G0VHS7"/>
<accession>A0A6G0VHS7</accession>
<organism evidence="1 2">
    <name type="scientific">Aphis craccivora</name>
    <name type="common">Cowpea aphid</name>
    <dbReference type="NCBI Taxonomy" id="307492"/>
    <lineage>
        <taxon>Eukaryota</taxon>
        <taxon>Metazoa</taxon>
        <taxon>Ecdysozoa</taxon>
        <taxon>Arthropoda</taxon>
        <taxon>Hexapoda</taxon>
        <taxon>Insecta</taxon>
        <taxon>Pterygota</taxon>
        <taxon>Neoptera</taxon>
        <taxon>Paraneoptera</taxon>
        <taxon>Hemiptera</taxon>
        <taxon>Sternorrhyncha</taxon>
        <taxon>Aphidomorpha</taxon>
        <taxon>Aphidoidea</taxon>
        <taxon>Aphididae</taxon>
        <taxon>Aphidini</taxon>
        <taxon>Aphis</taxon>
        <taxon>Aphis</taxon>
    </lineage>
</organism>
<dbReference type="PANTHER" id="PTHR37162:SF1">
    <property type="entry name" value="BED-TYPE DOMAIN-CONTAINING PROTEIN"/>
    <property type="match status" value="1"/>
</dbReference>
<dbReference type="PANTHER" id="PTHR37162">
    <property type="entry name" value="HAT FAMILY DIMERISATION DOMAINCONTAINING PROTEIN-RELATED"/>
    <property type="match status" value="1"/>
</dbReference>
<protein>
    <recommendedName>
        <fullName evidence="3">Zinc finger MYM-type protein 1-like</fullName>
    </recommendedName>
</protein>
<gene>
    <name evidence="1" type="ORF">FWK35_00037245</name>
</gene>
<evidence type="ECO:0000313" key="1">
    <source>
        <dbReference type="EMBL" id="KAF0685221.1"/>
    </source>
</evidence>
<sequence length="363" mass="42315">MNFLGIIEIVSCTAESLYNYICNFMDEIHLDISNVIGIGTDGANNLCGKFNSLFTRLKQKSPNLQIVKCICHSLNNAVSKASEQFPCTIDYLCREIYNWFHISTTRRDEYKKLFELLNSGYGVKKQFHQFHQLSGTRWLARSFVVNTILEHWLELKTHFALVVKKEKCYTARTLNEMLQDNNNYMYLIIIKPILLQLNCLNLTFQKNFVDVSKSYDDICSLFIFLAKKIMKRVVVVAGFESMYNKINDNSVYLNTNNCDIGIGYNQASLNINLSSENKTYVETRAFNFIKELLQEIKKRLPDNLEFFKKLQLFSPAQCLNQLNTPFIDLPFINIFLNQSDLVLVETQWDKLSTVTWKMYLNEN</sequence>
<feature type="non-terminal residue" evidence="1">
    <location>
        <position position="363"/>
    </location>
</feature>
<name>A0A6G0VHS7_APHCR</name>
<keyword evidence="2" id="KW-1185">Reference proteome</keyword>
<dbReference type="SUPFAM" id="SSF53098">
    <property type="entry name" value="Ribonuclease H-like"/>
    <property type="match status" value="1"/>
</dbReference>
<dbReference type="EMBL" id="VUJU01017148">
    <property type="protein sequence ID" value="KAF0685221.1"/>
    <property type="molecule type" value="Genomic_DNA"/>
</dbReference>
<dbReference type="Proteomes" id="UP000478052">
    <property type="component" value="Unassembled WGS sequence"/>
</dbReference>
<dbReference type="OrthoDB" id="10023262at2759"/>
<evidence type="ECO:0008006" key="3">
    <source>
        <dbReference type="Google" id="ProtNLM"/>
    </source>
</evidence>
<dbReference type="InterPro" id="IPR012337">
    <property type="entry name" value="RNaseH-like_sf"/>
</dbReference>
<evidence type="ECO:0000313" key="2">
    <source>
        <dbReference type="Proteomes" id="UP000478052"/>
    </source>
</evidence>
<reference evidence="1 2" key="1">
    <citation type="submission" date="2019-08" db="EMBL/GenBank/DDBJ databases">
        <title>Whole genome of Aphis craccivora.</title>
        <authorList>
            <person name="Voronova N.V."/>
            <person name="Shulinski R.S."/>
            <person name="Bandarenka Y.V."/>
            <person name="Zhorov D.G."/>
            <person name="Warner D."/>
        </authorList>
    </citation>
    <scope>NUCLEOTIDE SEQUENCE [LARGE SCALE GENOMIC DNA]</scope>
    <source>
        <strain evidence="1">180601</strain>
        <tissue evidence="1">Whole Body</tissue>
    </source>
</reference>
<proteinExistence type="predicted"/>
<comment type="caution">
    <text evidence="1">The sequence shown here is derived from an EMBL/GenBank/DDBJ whole genome shotgun (WGS) entry which is preliminary data.</text>
</comment>